<dbReference type="AlphaFoldDB" id="A0A251V7F4"/>
<feature type="region of interest" description="Disordered" evidence="1">
    <location>
        <begin position="1"/>
        <end position="56"/>
    </location>
</feature>
<feature type="compositionally biased region" description="Low complexity" evidence="1">
    <location>
        <begin position="41"/>
        <end position="56"/>
    </location>
</feature>
<evidence type="ECO:0000256" key="1">
    <source>
        <dbReference type="SAM" id="MobiDB-lite"/>
    </source>
</evidence>
<keyword evidence="3" id="KW-1185">Reference proteome</keyword>
<dbReference type="Proteomes" id="UP000215914">
    <property type="component" value="Chromosome 3"/>
</dbReference>
<accession>A0A251V7F4</accession>
<feature type="compositionally biased region" description="Low complexity" evidence="1">
    <location>
        <begin position="1"/>
        <end position="15"/>
    </location>
</feature>
<evidence type="ECO:0000313" key="3">
    <source>
        <dbReference type="Proteomes" id="UP000215914"/>
    </source>
</evidence>
<name>A0A251V7F4_HELAN</name>
<feature type="compositionally biased region" description="Basic residues" evidence="1">
    <location>
        <begin position="16"/>
        <end position="40"/>
    </location>
</feature>
<dbReference type="InParanoid" id="A0A251V7F4"/>
<organism evidence="2 3">
    <name type="scientific">Helianthus annuus</name>
    <name type="common">Common sunflower</name>
    <dbReference type="NCBI Taxonomy" id="4232"/>
    <lineage>
        <taxon>Eukaryota</taxon>
        <taxon>Viridiplantae</taxon>
        <taxon>Streptophyta</taxon>
        <taxon>Embryophyta</taxon>
        <taxon>Tracheophyta</taxon>
        <taxon>Spermatophyta</taxon>
        <taxon>Magnoliopsida</taxon>
        <taxon>eudicotyledons</taxon>
        <taxon>Gunneridae</taxon>
        <taxon>Pentapetalae</taxon>
        <taxon>asterids</taxon>
        <taxon>campanulids</taxon>
        <taxon>Asterales</taxon>
        <taxon>Asteraceae</taxon>
        <taxon>Asteroideae</taxon>
        <taxon>Heliantheae alliance</taxon>
        <taxon>Heliantheae</taxon>
        <taxon>Helianthus</taxon>
    </lineage>
</organism>
<dbReference type="EMBL" id="CM007892">
    <property type="protein sequence ID" value="OTG31374.1"/>
    <property type="molecule type" value="Genomic_DNA"/>
</dbReference>
<evidence type="ECO:0000313" key="2">
    <source>
        <dbReference type="EMBL" id="OTG31374.1"/>
    </source>
</evidence>
<sequence>MSPGALITRTISTSLSKKKSTNHQHQHHHNGGKSKSKASSHKAPSSPLTPPKVKAPLAPPAWQLHRKMITTVALLRTLPQRIMCWILVPKGMVVLMIQSFQD</sequence>
<protein>
    <submittedName>
        <fullName evidence="2">Uncharacterized protein</fullName>
    </submittedName>
</protein>
<proteinExistence type="predicted"/>
<gene>
    <name evidence="2" type="ORF">HannXRQ_Chr03g0074921</name>
</gene>
<reference evidence="3" key="1">
    <citation type="journal article" date="2017" name="Nature">
        <title>The sunflower genome provides insights into oil metabolism, flowering and Asterid evolution.</title>
        <authorList>
            <person name="Badouin H."/>
            <person name="Gouzy J."/>
            <person name="Grassa C.J."/>
            <person name="Murat F."/>
            <person name="Staton S.E."/>
            <person name="Cottret L."/>
            <person name="Lelandais-Briere C."/>
            <person name="Owens G.L."/>
            <person name="Carrere S."/>
            <person name="Mayjonade B."/>
            <person name="Legrand L."/>
            <person name="Gill N."/>
            <person name="Kane N.C."/>
            <person name="Bowers J.E."/>
            <person name="Hubner S."/>
            <person name="Bellec A."/>
            <person name="Berard A."/>
            <person name="Berges H."/>
            <person name="Blanchet N."/>
            <person name="Boniface M.C."/>
            <person name="Brunel D."/>
            <person name="Catrice O."/>
            <person name="Chaidir N."/>
            <person name="Claudel C."/>
            <person name="Donnadieu C."/>
            <person name="Faraut T."/>
            <person name="Fievet G."/>
            <person name="Helmstetter N."/>
            <person name="King M."/>
            <person name="Knapp S.J."/>
            <person name="Lai Z."/>
            <person name="Le Paslier M.C."/>
            <person name="Lippi Y."/>
            <person name="Lorenzon L."/>
            <person name="Mandel J.R."/>
            <person name="Marage G."/>
            <person name="Marchand G."/>
            <person name="Marquand E."/>
            <person name="Bret-Mestries E."/>
            <person name="Morien E."/>
            <person name="Nambeesan S."/>
            <person name="Nguyen T."/>
            <person name="Pegot-Espagnet P."/>
            <person name="Pouilly N."/>
            <person name="Raftis F."/>
            <person name="Sallet E."/>
            <person name="Schiex T."/>
            <person name="Thomas J."/>
            <person name="Vandecasteele C."/>
            <person name="Vares D."/>
            <person name="Vear F."/>
            <person name="Vautrin S."/>
            <person name="Crespi M."/>
            <person name="Mangin B."/>
            <person name="Burke J.M."/>
            <person name="Salse J."/>
            <person name="Munos S."/>
            <person name="Vincourt P."/>
            <person name="Rieseberg L.H."/>
            <person name="Langlade N.B."/>
        </authorList>
    </citation>
    <scope>NUCLEOTIDE SEQUENCE [LARGE SCALE GENOMIC DNA]</scope>
    <source>
        <strain evidence="3">cv. SF193</strain>
    </source>
</reference>